<name>A0A314Y6G7_PRUYE</name>
<dbReference type="OrthoDB" id="1162346at2759"/>
<proteinExistence type="predicted"/>
<sequence length="68" mass="7945">MDNRCEDCFLDIWVVKGYVIKESWTKLITLGPQGPERLLPRTLCFRKNGEVLLMLCGARERWMLCGKI</sequence>
<evidence type="ECO:0000313" key="2">
    <source>
        <dbReference type="Proteomes" id="UP000250321"/>
    </source>
</evidence>
<comment type="caution">
    <text evidence="1">The sequence shown here is derived from an EMBL/GenBank/DDBJ whole genome shotgun (WGS) entry which is preliminary data.</text>
</comment>
<accession>A0A314Y6G7</accession>
<dbReference type="Proteomes" id="UP000250321">
    <property type="component" value="Unassembled WGS sequence"/>
</dbReference>
<reference evidence="1 2" key="1">
    <citation type="submission" date="2018-02" db="EMBL/GenBank/DDBJ databases">
        <title>Draft genome of wild Prunus yedoensis var. nudiflora.</title>
        <authorList>
            <person name="Baek S."/>
            <person name="Kim J.-H."/>
            <person name="Choi K."/>
            <person name="Kim G.-B."/>
            <person name="Cho A."/>
            <person name="Jang H."/>
            <person name="Shin C.-H."/>
            <person name="Yu H.-J."/>
            <person name="Mun J.-H."/>
        </authorList>
    </citation>
    <scope>NUCLEOTIDE SEQUENCE [LARGE SCALE GENOMIC DNA]</scope>
    <source>
        <strain evidence="2">cv. Jeju island</strain>
        <tissue evidence="1">Leaf</tissue>
    </source>
</reference>
<gene>
    <name evidence="1" type="ORF">Pyn_12557</name>
</gene>
<keyword evidence="2" id="KW-1185">Reference proteome</keyword>
<dbReference type="AlphaFoldDB" id="A0A314Y6G7"/>
<dbReference type="EMBL" id="PJQY01001779">
    <property type="protein sequence ID" value="PQP99727.1"/>
    <property type="molecule type" value="Genomic_DNA"/>
</dbReference>
<protein>
    <submittedName>
        <fullName evidence="1">F-box/kelch-repeat protein</fullName>
    </submittedName>
</protein>
<organism evidence="1 2">
    <name type="scientific">Prunus yedoensis var. nudiflora</name>
    <dbReference type="NCBI Taxonomy" id="2094558"/>
    <lineage>
        <taxon>Eukaryota</taxon>
        <taxon>Viridiplantae</taxon>
        <taxon>Streptophyta</taxon>
        <taxon>Embryophyta</taxon>
        <taxon>Tracheophyta</taxon>
        <taxon>Spermatophyta</taxon>
        <taxon>Magnoliopsida</taxon>
        <taxon>eudicotyledons</taxon>
        <taxon>Gunneridae</taxon>
        <taxon>Pentapetalae</taxon>
        <taxon>rosids</taxon>
        <taxon>fabids</taxon>
        <taxon>Rosales</taxon>
        <taxon>Rosaceae</taxon>
        <taxon>Amygdaloideae</taxon>
        <taxon>Amygdaleae</taxon>
        <taxon>Prunus</taxon>
    </lineage>
</organism>
<evidence type="ECO:0000313" key="1">
    <source>
        <dbReference type="EMBL" id="PQP99727.1"/>
    </source>
</evidence>
<dbReference type="STRING" id="2094558.A0A314Y6G7"/>